<evidence type="ECO:0000259" key="10">
    <source>
        <dbReference type="PROSITE" id="PS51755"/>
    </source>
</evidence>
<dbReference type="PANTHER" id="PTHR48111">
    <property type="entry name" value="REGULATOR OF RPOS"/>
    <property type="match status" value="1"/>
</dbReference>
<dbReference type="FunFam" id="3.40.50.2300:FF:000001">
    <property type="entry name" value="DNA-binding response regulator PhoB"/>
    <property type="match status" value="1"/>
</dbReference>
<comment type="subcellular location">
    <subcellularLocation>
        <location evidence="1">Cytoplasm</location>
    </subcellularLocation>
</comment>
<dbReference type="CDD" id="cd17574">
    <property type="entry name" value="REC_OmpR"/>
    <property type="match status" value="1"/>
</dbReference>
<feature type="modified residue" description="4-aspartylphosphate" evidence="7">
    <location>
        <position position="55"/>
    </location>
</feature>
<protein>
    <submittedName>
        <fullName evidence="11">DNA-binding response OmpR family regulator</fullName>
    </submittedName>
</protein>
<dbReference type="InterPro" id="IPR001867">
    <property type="entry name" value="OmpR/PhoB-type_DNA-bd"/>
</dbReference>
<feature type="domain" description="Response regulatory" evidence="9">
    <location>
        <begin position="6"/>
        <end position="119"/>
    </location>
</feature>
<organism evidence="11 12">
    <name type="scientific">Paenibacillus phyllosphaerae</name>
    <dbReference type="NCBI Taxonomy" id="274593"/>
    <lineage>
        <taxon>Bacteria</taxon>
        <taxon>Bacillati</taxon>
        <taxon>Bacillota</taxon>
        <taxon>Bacilli</taxon>
        <taxon>Bacillales</taxon>
        <taxon>Paenibacillaceae</taxon>
        <taxon>Paenibacillus</taxon>
    </lineage>
</organism>
<evidence type="ECO:0000256" key="6">
    <source>
        <dbReference type="ARBA" id="ARBA00023163"/>
    </source>
</evidence>
<dbReference type="InterPro" id="IPR011006">
    <property type="entry name" value="CheY-like_superfamily"/>
</dbReference>
<dbReference type="Gene3D" id="1.10.10.10">
    <property type="entry name" value="Winged helix-like DNA-binding domain superfamily/Winged helix DNA-binding domain"/>
    <property type="match status" value="1"/>
</dbReference>
<dbReference type="Pfam" id="PF00486">
    <property type="entry name" value="Trans_reg_C"/>
    <property type="match status" value="1"/>
</dbReference>
<dbReference type="GO" id="GO:0032993">
    <property type="term" value="C:protein-DNA complex"/>
    <property type="evidence" value="ECO:0007669"/>
    <property type="project" value="TreeGrafter"/>
</dbReference>
<keyword evidence="6" id="KW-0804">Transcription</keyword>
<evidence type="ECO:0000256" key="4">
    <source>
        <dbReference type="ARBA" id="ARBA00023015"/>
    </source>
</evidence>
<dbReference type="SMART" id="SM00862">
    <property type="entry name" value="Trans_reg_C"/>
    <property type="match status" value="1"/>
</dbReference>
<sequence length="239" mass="26884">MNGQATILIVDDDDDIRRMIAVYLQQAGMATVLAEDGLTALKHVARGGIDLVILDVMMKGIDGIEVCRRIRETSYVPLLFLSAKSAEWDKVHGLATGADDYLSKPFSPIELVARVNAHLRRVSYMGRTPDVTSTNRIVRNGLEIDLLSRTVFLFGKEIRLTKTEYDILVLLAQHPNRVFPSEEIFERVWGERGMEGNNTVMVHISRLREKLGKHAGELDLIVNMWGVGYKIQENRIPGN</sequence>
<keyword evidence="3" id="KW-0902">Two-component regulatory system</keyword>
<dbReference type="GO" id="GO:0000976">
    <property type="term" value="F:transcription cis-regulatory region binding"/>
    <property type="evidence" value="ECO:0007669"/>
    <property type="project" value="TreeGrafter"/>
</dbReference>
<evidence type="ECO:0000259" key="9">
    <source>
        <dbReference type="PROSITE" id="PS50110"/>
    </source>
</evidence>
<dbReference type="InterPro" id="IPR036388">
    <property type="entry name" value="WH-like_DNA-bd_sf"/>
</dbReference>
<dbReference type="PROSITE" id="PS51755">
    <property type="entry name" value="OMPR_PHOB"/>
    <property type="match status" value="1"/>
</dbReference>
<evidence type="ECO:0000256" key="8">
    <source>
        <dbReference type="PROSITE-ProRule" id="PRU01091"/>
    </source>
</evidence>
<accession>A0A7W5AUB6</accession>
<dbReference type="Proteomes" id="UP000570361">
    <property type="component" value="Unassembled WGS sequence"/>
</dbReference>
<reference evidence="11 12" key="1">
    <citation type="submission" date="2020-08" db="EMBL/GenBank/DDBJ databases">
        <title>Genomic Encyclopedia of Type Strains, Phase III (KMG-III): the genomes of soil and plant-associated and newly described type strains.</title>
        <authorList>
            <person name="Whitman W."/>
        </authorList>
    </citation>
    <scope>NUCLEOTIDE SEQUENCE [LARGE SCALE GENOMIC DNA]</scope>
    <source>
        <strain evidence="11 12">CECT 5862</strain>
    </source>
</reference>
<evidence type="ECO:0000313" key="11">
    <source>
        <dbReference type="EMBL" id="MBB3108421.1"/>
    </source>
</evidence>
<evidence type="ECO:0000256" key="3">
    <source>
        <dbReference type="ARBA" id="ARBA00023012"/>
    </source>
</evidence>
<dbReference type="GO" id="GO:0006355">
    <property type="term" value="P:regulation of DNA-templated transcription"/>
    <property type="evidence" value="ECO:0007669"/>
    <property type="project" value="InterPro"/>
</dbReference>
<keyword evidence="2 7" id="KW-0597">Phosphoprotein</keyword>
<dbReference type="InterPro" id="IPR001789">
    <property type="entry name" value="Sig_transdc_resp-reg_receiver"/>
</dbReference>
<dbReference type="CDD" id="cd00383">
    <property type="entry name" value="trans_reg_C"/>
    <property type="match status" value="1"/>
</dbReference>
<evidence type="ECO:0000256" key="7">
    <source>
        <dbReference type="PROSITE-ProRule" id="PRU00169"/>
    </source>
</evidence>
<proteinExistence type="predicted"/>
<dbReference type="GO" id="GO:0000156">
    <property type="term" value="F:phosphorelay response regulator activity"/>
    <property type="evidence" value="ECO:0007669"/>
    <property type="project" value="TreeGrafter"/>
</dbReference>
<dbReference type="EMBL" id="JACHXK010000001">
    <property type="protein sequence ID" value="MBB3108421.1"/>
    <property type="molecule type" value="Genomic_DNA"/>
</dbReference>
<dbReference type="SMART" id="SM00448">
    <property type="entry name" value="REC"/>
    <property type="match status" value="1"/>
</dbReference>
<dbReference type="PROSITE" id="PS50110">
    <property type="entry name" value="RESPONSE_REGULATORY"/>
    <property type="match status" value="1"/>
</dbReference>
<evidence type="ECO:0000256" key="1">
    <source>
        <dbReference type="ARBA" id="ARBA00004496"/>
    </source>
</evidence>
<dbReference type="PANTHER" id="PTHR48111:SF2">
    <property type="entry name" value="RESPONSE REGULATOR SAER"/>
    <property type="match status" value="1"/>
</dbReference>
<dbReference type="RefSeq" id="WP_183596424.1">
    <property type="nucleotide sequence ID" value="NZ_JACHXK010000001.1"/>
</dbReference>
<keyword evidence="12" id="KW-1185">Reference proteome</keyword>
<dbReference type="InterPro" id="IPR039420">
    <property type="entry name" value="WalR-like"/>
</dbReference>
<dbReference type="SUPFAM" id="SSF52172">
    <property type="entry name" value="CheY-like"/>
    <property type="match status" value="1"/>
</dbReference>
<comment type="caution">
    <text evidence="11">The sequence shown here is derived from an EMBL/GenBank/DDBJ whole genome shotgun (WGS) entry which is preliminary data.</text>
</comment>
<dbReference type="FunFam" id="1.10.10.10:FF:000018">
    <property type="entry name" value="DNA-binding response regulator ResD"/>
    <property type="match status" value="1"/>
</dbReference>
<dbReference type="Gene3D" id="3.40.50.2300">
    <property type="match status" value="1"/>
</dbReference>
<dbReference type="GO" id="GO:0005829">
    <property type="term" value="C:cytosol"/>
    <property type="evidence" value="ECO:0007669"/>
    <property type="project" value="TreeGrafter"/>
</dbReference>
<evidence type="ECO:0000313" key="12">
    <source>
        <dbReference type="Proteomes" id="UP000570361"/>
    </source>
</evidence>
<dbReference type="Pfam" id="PF00072">
    <property type="entry name" value="Response_reg"/>
    <property type="match status" value="1"/>
</dbReference>
<keyword evidence="4" id="KW-0805">Transcription regulation</keyword>
<name>A0A7W5AUB6_9BACL</name>
<evidence type="ECO:0000256" key="2">
    <source>
        <dbReference type="ARBA" id="ARBA00022553"/>
    </source>
</evidence>
<keyword evidence="5 8" id="KW-0238">DNA-binding</keyword>
<dbReference type="AlphaFoldDB" id="A0A7W5AUB6"/>
<feature type="DNA-binding region" description="OmpR/PhoB-type" evidence="8">
    <location>
        <begin position="134"/>
        <end position="233"/>
    </location>
</feature>
<gene>
    <name evidence="11" type="ORF">FHS18_000449</name>
</gene>
<evidence type="ECO:0000256" key="5">
    <source>
        <dbReference type="ARBA" id="ARBA00023125"/>
    </source>
</evidence>
<dbReference type="Gene3D" id="6.10.250.690">
    <property type="match status" value="1"/>
</dbReference>
<feature type="domain" description="OmpR/PhoB-type" evidence="10">
    <location>
        <begin position="134"/>
        <end position="233"/>
    </location>
</feature>